<evidence type="ECO:0000313" key="4">
    <source>
        <dbReference type="Proteomes" id="UP000664521"/>
    </source>
</evidence>
<keyword evidence="2" id="KW-0472">Membrane</keyword>
<feature type="compositionally biased region" description="Low complexity" evidence="1">
    <location>
        <begin position="611"/>
        <end position="625"/>
    </location>
</feature>
<evidence type="ECO:0000256" key="1">
    <source>
        <dbReference type="SAM" id="MobiDB-lite"/>
    </source>
</evidence>
<comment type="caution">
    <text evidence="3">The sequence shown here is derived from an EMBL/GenBank/DDBJ whole genome shotgun (WGS) entry which is preliminary data.</text>
</comment>
<feature type="compositionally biased region" description="Low complexity" evidence="1">
    <location>
        <begin position="290"/>
        <end position="342"/>
    </location>
</feature>
<organism evidence="3 4">
    <name type="scientific">Heterodermia speciosa</name>
    <dbReference type="NCBI Taxonomy" id="116794"/>
    <lineage>
        <taxon>Eukaryota</taxon>
        <taxon>Fungi</taxon>
        <taxon>Dikarya</taxon>
        <taxon>Ascomycota</taxon>
        <taxon>Pezizomycotina</taxon>
        <taxon>Lecanoromycetes</taxon>
        <taxon>OSLEUM clade</taxon>
        <taxon>Lecanoromycetidae</taxon>
        <taxon>Caliciales</taxon>
        <taxon>Physciaceae</taxon>
        <taxon>Heterodermia</taxon>
    </lineage>
</organism>
<dbReference type="EMBL" id="CAJPDS010000007">
    <property type="protein sequence ID" value="CAF9909281.1"/>
    <property type="molecule type" value="Genomic_DNA"/>
</dbReference>
<feature type="region of interest" description="Disordered" evidence="1">
    <location>
        <begin position="1"/>
        <end position="55"/>
    </location>
</feature>
<feature type="compositionally biased region" description="Gly residues" evidence="1">
    <location>
        <begin position="343"/>
        <end position="355"/>
    </location>
</feature>
<keyword evidence="4" id="KW-1185">Reference proteome</keyword>
<dbReference type="OrthoDB" id="5421784at2759"/>
<feature type="compositionally biased region" description="Low complexity" evidence="1">
    <location>
        <begin position="125"/>
        <end position="136"/>
    </location>
</feature>
<keyword evidence="2" id="KW-0812">Transmembrane</keyword>
<reference evidence="3" key="1">
    <citation type="submission" date="2021-03" db="EMBL/GenBank/DDBJ databases">
        <authorList>
            <person name="Tagirdzhanova G."/>
        </authorList>
    </citation>
    <scope>NUCLEOTIDE SEQUENCE</scope>
</reference>
<feature type="compositionally biased region" description="Polar residues" evidence="1">
    <location>
        <begin position="183"/>
        <end position="192"/>
    </location>
</feature>
<dbReference type="Proteomes" id="UP000664521">
    <property type="component" value="Unassembled WGS sequence"/>
</dbReference>
<feature type="compositionally biased region" description="Low complexity" evidence="1">
    <location>
        <begin position="160"/>
        <end position="182"/>
    </location>
</feature>
<proteinExistence type="predicted"/>
<feature type="region of interest" description="Disordered" evidence="1">
    <location>
        <begin position="125"/>
        <end position="245"/>
    </location>
</feature>
<feature type="compositionally biased region" description="Low complexity" evidence="1">
    <location>
        <begin position="356"/>
        <end position="368"/>
    </location>
</feature>
<feature type="compositionally biased region" description="Polar residues" evidence="1">
    <location>
        <begin position="454"/>
        <end position="466"/>
    </location>
</feature>
<evidence type="ECO:0000313" key="3">
    <source>
        <dbReference type="EMBL" id="CAF9909281.1"/>
    </source>
</evidence>
<keyword evidence="2" id="KW-1133">Transmembrane helix</keyword>
<name>A0A8H3ELB3_9LECA</name>
<feature type="compositionally biased region" description="Polar residues" evidence="1">
    <location>
        <begin position="140"/>
        <end position="159"/>
    </location>
</feature>
<gene>
    <name evidence="3" type="ORF">HETSPECPRED_008911</name>
</gene>
<accession>A0A8H3ELB3</accession>
<feature type="compositionally biased region" description="Low complexity" evidence="1">
    <location>
        <begin position="203"/>
        <end position="237"/>
    </location>
</feature>
<feature type="compositionally biased region" description="Gly residues" evidence="1">
    <location>
        <begin position="506"/>
        <end position="526"/>
    </location>
</feature>
<dbReference type="AlphaFoldDB" id="A0A8H3ELB3"/>
<feature type="compositionally biased region" description="Gly residues" evidence="1">
    <location>
        <begin position="548"/>
        <end position="558"/>
    </location>
</feature>
<feature type="region of interest" description="Disordered" evidence="1">
    <location>
        <begin position="451"/>
        <end position="661"/>
    </location>
</feature>
<feature type="transmembrane region" description="Helical" evidence="2">
    <location>
        <begin position="380"/>
        <end position="403"/>
    </location>
</feature>
<sequence length="661" mass="65441">MTKAYHSHSNAMLSNEDEESDSTRPILQPRPYGSLASPDFFADHLPRSPKNSPSNQARLAALHPRNFVATHVADAVQSPAKTVISSVVQVLVNDGSGAEVTELLVPVKTKVISIAGFAPITLAGNPQPNSSSPSTPAYHSPSSTNPAASSKAAQTVQVQASPTPSNTASGSSPASSFPTSISVTESQSQAVLSSPPSTPLPSSPSSSSPSSTGSYFSSSPASASASNSPQSPTAAQSTSGQLSPGFSIGNSTATIASSTTFFGASSTNPAVFTSNVNSTLVTITRSSSFQTSGGSLTASLSSTGSSSSHASSSSRSGTSSQSQTSSSSTASSSLSPSSTAAVIGGGVGGSGGATGAGSAPSSTASSSAGSGGGETPSTPAVVGGVVGGLAGLAIILFFLLYLLRRRRAKARQRTISEPIPQTLPPAAGAGATTERSSVVPFAAAALLRRMRPGSGQTAATSDTTPSERGFQNMGGRKLESVLSSRGDGYSDPVPASGVPPRDYGGTAAGLGLAAGAGASRGAGQGPSPGPSEDETLSGSSFYRDSHGFYGGSNEGAGGTSALTFTSPPVAGGPPQSAGDPGPSDRDVVVTRPGPARTPVINQPGFAPLRQPPGTGRGTPPAAGRGTPPPRALTPQLRQQDDVGRSHPSFDGSRGSRFAEDI</sequence>
<evidence type="ECO:0000256" key="2">
    <source>
        <dbReference type="SAM" id="Phobius"/>
    </source>
</evidence>
<feature type="region of interest" description="Disordered" evidence="1">
    <location>
        <begin position="286"/>
        <end position="376"/>
    </location>
</feature>
<protein>
    <submittedName>
        <fullName evidence="3">Uncharacterized protein</fullName>
    </submittedName>
</protein>